<sequence>MALCAGMVGMTILVGCGGPSAPAESEGKPANSAVAPAPAILDQGAAPRGKQSFNSDAPAATRKEVVTGTVNLRADDPLDAAGRLVDRVRAGGGRVDGRTEQPGTDDDPAKATLTVRVPADQTDRFITGLGDLGKVTKISTNRDDVTMRWEDLDARIHALQATVDRLRGLITAAANTADLIAAENALSSRQGELDSLTAQKRHLDDEIALSALTIQITGKAKDSGSEGFLDGVVGGWHALVRWLGDAVVFTGRAIPWLGFFAILAALVTAVVRGVRQVRRGRGSRQSTPDTAAETVAAGTGAAGADGAGDNQAEQS</sequence>
<feature type="region of interest" description="Disordered" evidence="1">
    <location>
        <begin position="89"/>
        <end position="110"/>
    </location>
</feature>
<evidence type="ECO:0000313" key="5">
    <source>
        <dbReference type="Proteomes" id="UP000266677"/>
    </source>
</evidence>
<feature type="transmembrane region" description="Helical" evidence="2">
    <location>
        <begin position="253"/>
        <end position="274"/>
    </location>
</feature>
<keyword evidence="2" id="KW-1133">Transmembrane helix</keyword>
<protein>
    <submittedName>
        <fullName evidence="4">DUF4349 domain-containing protein</fullName>
    </submittedName>
</protein>
<evidence type="ECO:0000259" key="3">
    <source>
        <dbReference type="Pfam" id="PF14257"/>
    </source>
</evidence>
<dbReference type="Pfam" id="PF14257">
    <property type="entry name" value="DUF4349"/>
    <property type="match status" value="1"/>
</dbReference>
<keyword evidence="2" id="KW-0812">Transmembrane</keyword>
<dbReference type="EMBL" id="QZFU01000029">
    <property type="protein sequence ID" value="RJO72390.1"/>
    <property type="molecule type" value="Genomic_DNA"/>
</dbReference>
<keyword evidence="5" id="KW-1185">Reference proteome</keyword>
<proteinExistence type="predicted"/>
<dbReference type="AlphaFoldDB" id="A0A3A4KHT5"/>
<feature type="compositionally biased region" description="Basic and acidic residues" evidence="1">
    <location>
        <begin position="89"/>
        <end position="99"/>
    </location>
</feature>
<dbReference type="InterPro" id="IPR025645">
    <property type="entry name" value="DUF4349"/>
</dbReference>
<organism evidence="4 5">
    <name type="scientific">Nocardia panacis</name>
    <dbReference type="NCBI Taxonomy" id="2340916"/>
    <lineage>
        <taxon>Bacteria</taxon>
        <taxon>Bacillati</taxon>
        <taxon>Actinomycetota</taxon>
        <taxon>Actinomycetes</taxon>
        <taxon>Mycobacteriales</taxon>
        <taxon>Nocardiaceae</taxon>
        <taxon>Nocardia</taxon>
    </lineage>
</organism>
<feature type="compositionally biased region" description="Low complexity" evidence="1">
    <location>
        <begin position="283"/>
        <end position="299"/>
    </location>
</feature>
<keyword evidence="2" id="KW-0472">Membrane</keyword>
<gene>
    <name evidence="4" type="ORF">D5S18_23835</name>
</gene>
<reference evidence="4 5" key="1">
    <citation type="submission" date="2018-09" db="EMBL/GenBank/DDBJ databases">
        <title>YIM PH21274 draft genome.</title>
        <authorList>
            <person name="Miao C."/>
        </authorList>
    </citation>
    <scope>NUCLEOTIDE SEQUENCE [LARGE SCALE GENOMIC DNA]</scope>
    <source>
        <strain evidence="4 5">YIM PH 21724</strain>
    </source>
</reference>
<evidence type="ECO:0000256" key="2">
    <source>
        <dbReference type="SAM" id="Phobius"/>
    </source>
</evidence>
<dbReference type="OrthoDB" id="186919at2"/>
<dbReference type="Proteomes" id="UP000266677">
    <property type="component" value="Unassembled WGS sequence"/>
</dbReference>
<evidence type="ECO:0000256" key="1">
    <source>
        <dbReference type="SAM" id="MobiDB-lite"/>
    </source>
</evidence>
<feature type="region of interest" description="Disordered" evidence="1">
    <location>
        <begin position="278"/>
        <end position="315"/>
    </location>
</feature>
<feature type="domain" description="DUF4349" evidence="3">
    <location>
        <begin position="62"/>
        <end position="267"/>
    </location>
</feature>
<accession>A0A3A4KHT5</accession>
<evidence type="ECO:0000313" key="4">
    <source>
        <dbReference type="EMBL" id="RJO72390.1"/>
    </source>
</evidence>
<name>A0A3A4KHT5_9NOCA</name>
<comment type="caution">
    <text evidence="4">The sequence shown here is derived from an EMBL/GenBank/DDBJ whole genome shotgun (WGS) entry which is preliminary data.</text>
</comment>